<dbReference type="Pfam" id="PF12008">
    <property type="entry name" value="EcoR124_C"/>
    <property type="match status" value="1"/>
</dbReference>
<dbReference type="InterPro" id="IPR022625">
    <property type="entry name" value="TypeI_RM_Rsu_C"/>
</dbReference>
<name>J9UV12_BRAPL</name>
<dbReference type="PATRIC" id="fig|1133568.3.peg.1470"/>
<evidence type="ECO:0000259" key="1">
    <source>
        <dbReference type="Pfam" id="PF12008"/>
    </source>
</evidence>
<reference evidence="2 3" key="1">
    <citation type="journal article" date="2012" name="BMC Genomics">
        <title>Comparative genomics of Brachyspira pilosicoli strains: genome rearrangements, reductions and correlation of genetic compliment with phenotypic diversity.</title>
        <authorList>
            <person name="Mappley L.J."/>
            <person name="Black M.L."/>
            <person name="Abuoun M."/>
            <person name="Darby A.C."/>
            <person name="Woodward M.J."/>
            <person name="Parkhill J."/>
            <person name="Turner A.K."/>
            <person name="Bellgard M.I."/>
            <person name="La T."/>
            <person name="Phillips N.D."/>
            <person name="La Ragione R.M."/>
            <person name="Hampson D.J."/>
        </authorList>
    </citation>
    <scope>NUCLEOTIDE SEQUENCE [LARGE SCALE GENOMIC DNA]</scope>
    <source>
        <strain evidence="2">B2904</strain>
    </source>
</reference>
<accession>J9UV12</accession>
<keyword evidence="2" id="KW-0378">Hydrolase</keyword>
<dbReference type="HOGENOM" id="CLU_123723_0_0_12"/>
<dbReference type="GO" id="GO:0004519">
    <property type="term" value="F:endonuclease activity"/>
    <property type="evidence" value="ECO:0007669"/>
    <property type="project" value="UniProtKB-KW"/>
</dbReference>
<dbReference type="KEGG" id="bpj:B2904_orf1468"/>
<protein>
    <submittedName>
        <fullName evidence="2">Type-I restriction endonuclease R subunit HsdR</fullName>
    </submittedName>
</protein>
<evidence type="ECO:0000313" key="3">
    <source>
        <dbReference type="Proteomes" id="UP000007346"/>
    </source>
</evidence>
<organism evidence="2 3">
    <name type="scientific">Brachyspira pilosicoli B2904</name>
    <dbReference type="NCBI Taxonomy" id="1133568"/>
    <lineage>
        <taxon>Bacteria</taxon>
        <taxon>Pseudomonadati</taxon>
        <taxon>Spirochaetota</taxon>
        <taxon>Spirochaetia</taxon>
        <taxon>Brachyspirales</taxon>
        <taxon>Brachyspiraceae</taxon>
        <taxon>Brachyspira</taxon>
    </lineage>
</organism>
<dbReference type="Proteomes" id="UP000007346">
    <property type="component" value="Chromosome"/>
</dbReference>
<keyword evidence="2" id="KW-0255">Endonuclease</keyword>
<feature type="domain" description="Type I restriction enzyme R protein C-terminal" evidence="1">
    <location>
        <begin position="1"/>
        <end position="192"/>
    </location>
</feature>
<proteinExistence type="predicted"/>
<sequence length="196" mass="23212">MSDIDFQDYKGKYNDLYTEFTQNKDNNNNPEIENIQDDVVFEIELIKQVEVNIDYILLIVAKYKNENKDKPTIIEYVRKLINAGIELRSKRELIENFINQMNTSETDIQEEFYKYVREEKEKDLSILIKEENLKEKETKEFISSCFEYGEIITSGSDIDKILPSISRFSKQGNKIEKKQIVVEKLQSFFEKYSGLV</sequence>
<dbReference type="EMBL" id="CP003490">
    <property type="protein sequence ID" value="AFR70803.1"/>
    <property type="molecule type" value="Genomic_DNA"/>
</dbReference>
<dbReference type="AlphaFoldDB" id="J9UV12"/>
<gene>
    <name evidence="2" type="ORF">B2904_orf1468</name>
</gene>
<evidence type="ECO:0000313" key="2">
    <source>
        <dbReference type="EMBL" id="AFR70803.1"/>
    </source>
</evidence>
<keyword evidence="2" id="KW-0540">Nuclease</keyword>
<dbReference type="Gene3D" id="1.20.58.2040">
    <property type="match status" value="1"/>
</dbReference>